<organism evidence="4 5">
    <name type="scientific">Cellulomonas algicola</name>
    <dbReference type="NCBI Taxonomy" id="2071633"/>
    <lineage>
        <taxon>Bacteria</taxon>
        <taxon>Bacillati</taxon>
        <taxon>Actinomycetota</taxon>
        <taxon>Actinomycetes</taxon>
        <taxon>Micrococcales</taxon>
        <taxon>Cellulomonadaceae</taxon>
        <taxon>Cellulomonas</taxon>
    </lineage>
</organism>
<feature type="transmembrane region" description="Helical" evidence="3">
    <location>
        <begin position="241"/>
        <end position="263"/>
    </location>
</feature>
<keyword evidence="3" id="KW-1133">Transmembrane helix</keyword>
<dbReference type="AlphaFoldDB" id="A0A401UZA7"/>
<evidence type="ECO:0000256" key="1">
    <source>
        <dbReference type="ARBA" id="ARBA00022614"/>
    </source>
</evidence>
<keyword evidence="3" id="KW-0472">Membrane</keyword>
<accession>A0A401UZA7</accession>
<feature type="transmembrane region" description="Helical" evidence="3">
    <location>
        <begin position="65"/>
        <end position="86"/>
    </location>
</feature>
<dbReference type="SUPFAM" id="SSF52058">
    <property type="entry name" value="L domain-like"/>
    <property type="match status" value="1"/>
</dbReference>
<dbReference type="EMBL" id="BHYL01000106">
    <property type="protein sequence ID" value="GCD19944.1"/>
    <property type="molecule type" value="Genomic_DNA"/>
</dbReference>
<keyword evidence="1" id="KW-0433">Leucine-rich repeat</keyword>
<keyword evidence="2" id="KW-0677">Repeat</keyword>
<feature type="transmembrane region" description="Helical" evidence="3">
    <location>
        <begin position="12"/>
        <end position="36"/>
    </location>
</feature>
<dbReference type="RefSeq" id="WP_124342463.1">
    <property type="nucleotide sequence ID" value="NZ_BHYL01000106.1"/>
</dbReference>
<keyword evidence="5" id="KW-1185">Reference proteome</keyword>
<keyword evidence="3" id="KW-0812">Transmembrane</keyword>
<feature type="transmembrane region" description="Helical" evidence="3">
    <location>
        <begin position="290"/>
        <end position="309"/>
    </location>
</feature>
<reference evidence="4 5" key="1">
    <citation type="submission" date="2018-11" db="EMBL/GenBank/DDBJ databases">
        <title>Draft genome sequence of Cellulomonas takizawaensis strain TKZ-21.</title>
        <authorList>
            <person name="Yamamura H."/>
            <person name="Hayashi T."/>
            <person name="Hamada M."/>
            <person name="Serisawa Y."/>
            <person name="Matsuyama K."/>
            <person name="Nakagawa Y."/>
            <person name="Otoguro M."/>
            <person name="Yanagida F."/>
            <person name="Hayakawa M."/>
        </authorList>
    </citation>
    <scope>NUCLEOTIDE SEQUENCE [LARGE SCALE GENOMIC DNA]</scope>
    <source>
        <strain evidence="4 5">TKZ-21</strain>
    </source>
</reference>
<evidence type="ECO:0000313" key="5">
    <source>
        <dbReference type="Proteomes" id="UP000288246"/>
    </source>
</evidence>
<gene>
    <name evidence="4" type="ORF">CTKZ_15060</name>
</gene>
<evidence type="ECO:0000256" key="3">
    <source>
        <dbReference type="SAM" id="Phobius"/>
    </source>
</evidence>
<dbReference type="PANTHER" id="PTHR46652">
    <property type="entry name" value="LEUCINE-RICH REPEAT AND IQ DOMAIN-CONTAINING PROTEIN 1-RELATED"/>
    <property type="match status" value="1"/>
</dbReference>
<dbReference type="InterPro" id="IPR050836">
    <property type="entry name" value="SDS22/Internalin_LRR"/>
</dbReference>
<dbReference type="InterPro" id="IPR032675">
    <property type="entry name" value="LRR_dom_sf"/>
</dbReference>
<evidence type="ECO:0000256" key="2">
    <source>
        <dbReference type="ARBA" id="ARBA00022737"/>
    </source>
</evidence>
<evidence type="ECO:0000313" key="4">
    <source>
        <dbReference type="EMBL" id="GCD19944.1"/>
    </source>
</evidence>
<name>A0A401UZA7_9CELL</name>
<protein>
    <recommendedName>
        <fullName evidence="6">Leucine-rich repeat domain-containing protein</fullName>
    </recommendedName>
</protein>
<feature type="transmembrane region" description="Helical" evidence="3">
    <location>
        <begin position="168"/>
        <end position="188"/>
    </location>
</feature>
<evidence type="ECO:0008006" key="6">
    <source>
        <dbReference type="Google" id="ProtNLM"/>
    </source>
</evidence>
<feature type="transmembrane region" description="Helical" evidence="3">
    <location>
        <begin position="195"/>
        <end position="221"/>
    </location>
</feature>
<dbReference type="PANTHER" id="PTHR46652:SF3">
    <property type="entry name" value="LEUCINE-RICH REPEAT-CONTAINING PROTEIN 9"/>
    <property type="match status" value="1"/>
</dbReference>
<comment type="caution">
    <text evidence="4">The sequence shown here is derived from an EMBL/GenBank/DDBJ whole genome shotgun (WGS) entry which is preliminary data.</text>
</comment>
<proteinExistence type="predicted"/>
<feature type="transmembrane region" description="Helical" evidence="3">
    <location>
        <begin position="123"/>
        <end position="144"/>
    </location>
</feature>
<dbReference type="Proteomes" id="UP000288246">
    <property type="component" value="Unassembled WGS sequence"/>
</dbReference>
<sequence>MPDGARFETVRRAGAGAVAVVGVWTAAALVGGGTWATVGDGFRALLGEGAPSDAVEALWALRGDALPLLVLVLGLVPAAALLLGGVARRSPAGPGTASVASPVDGSTSVPPGARRLTWRGAGVVAGVVAAGLVAVVAGALVVSADPASAPLTSRPWIWLLVSSPRTLAGVWLTRVGAGLGAAGVGVLLRRRGPVVGGALAVAVGAAAIALSVAAWTARTVASVARNRGGPSSLTTVLQDGVVAAGLVAATAAVVAGWCAVVAWRRLGGGESSARTVGPEERRATLRPRRLVALGVAAVVVVAVGTASGVRVAERRVVDEVVADPVLAACLERALGAGRGDGLAPHRFDEVFTVDCPRGSSGAQVRSLDGLERLTSVQQIDLTGQDVADLRPLVALTRLTSLRLTNNPRVADLSPLAGLPLDDLGLSGTGVHDLGPLAGTTSLRFVGLGGTGVSDLSPLVGSTGLIELDVSHAAVVDLSPLAGAASLTKIDVRDNDVVDVAPLARMPALDELWIGGNPVADLRPLVDAPALLGVDVEGLPGTTPGIAELRARGVYVGGLA</sequence>
<dbReference type="Gene3D" id="3.80.10.10">
    <property type="entry name" value="Ribonuclease Inhibitor"/>
    <property type="match status" value="1"/>
</dbReference>
<dbReference type="OrthoDB" id="4827692at2"/>